<gene>
    <name evidence="1" type="ORF">EJK53_0474</name>
</gene>
<accession>A0A3S9QGF8</accession>
<reference evidence="1 2" key="1">
    <citation type="submission" date="2018-12" db="EMBL/GenBank/DDBJ databases">
        <title>Persistence of Moraxella catarrhalis in Chronic Obstructive Pulmonary Disease and Regulation of the Hag/MID Adhesin.</title>
        <authorList>
            <person name="Murphy T."/>
            <person name="Zhao X."/>
            <person name="Vyas G."/>
            <person name="Aluvathingal J."/>
            <person name="Nadendla S."/>
            <person name="Tallon L."/>
            <person name="Tettelin H."/>
        </authorList>
    </citation>
    <scope>NUCLEOTIDE SEQUENCE [LARGE SCALE GENOMIC DNA]</scope>
    <source>
        <strain evidence="1 2">46P58B1</strain>
    </source>
</reference>
<dbReference type="AlphaFoldDB" id="A0A3S9QGF8"/>
<sequence>MTNRKQQFELREMCILQTAEQLLLDSGEGDLTLDSLL</sequence>
<dbReference type="Proteomes" id="UP000280228">
    <property type="component" value="Chromosome"/>
</dbReference>
<evidence type="ECO:0000313" key="1">
    <source>
        <dbReference type="EMBL" id="AZQ93720.1"/>
    </source>
</evidence>
<organism evidence="1 2">
    <name type="scientific">Moraxella catarrhalis</name>
    <name type="common">Branhamella catarrhalis</name>
    <dbReference type="NCBI Taxonomy" id="480"/>
    <lineage>
        <taxon>Bacteria</taxon>
        <taxon>Pseudomonadati</taxon>
        <taxon>Pseudomonadota</taxon>
        <taxon>Gammaproteobacteria</taxon>
        <taxon>Moraxellales</taxon>
        <taxon>Moraxellaceae</taxon>
        <taxon>Moraxella</taxon>
    </lineage>
</organism>
<proteinExistence type="predicted"/>
<protein>
    <submittedName>
        <fullName evidence="1">Uncharacterized protein</fullName>
    </submittedName>
</protein>
<dbReference type="EMBL" id="CP034662">
    <property type="protein sequence ID" value="AZQ93720.1"/>
    <property type="molecule type" value="Genomic_DNA"/>
</dbReference>
<evidence type="ECO:0000313" key="2">
    <source>
        <dbReference type="Proteomes" id="UP000280228"/>
    </source>
</evidence>
<name>A0A3S9QGF8_MORCA</name>